<evidence type="ECO:0000256" key="5">
    <source>
        <dbReference type="ARBA" id="ARBA00022475"/>
    </source>
</evidence>
<accession>A0A2T0FMI4</accession>
<keyword evidence="9 11" id="KW-0472">Membrane</keyword>
<comment type="function">
    <text evidence="1 11">Involved in cell fusion during mating by stabilizing the plasma membrane fusion event.</text>
</comment>
<evidence type="ECO:0000256" key="8">
    <source>
        <dbReference type="ARBA" id="ARBA00022989"/>
    </source>
</evidence>
<evidence type="ECO:0000256" key="3">
    <source>
        <dbReference type="ARBA" id="ARBA00010780"/>
    </source>
</evidence>
<evidence type="ECO:0000256" key="12">
    <source>
        <dbReference type="SAM" id="MobiDB-lite"/>
    </source>
</evidence>
<dbReference type="GO" id="GO:0043332">
    <property type="term" value="C:mating projection tip"/>
    <property type="evidence" value="ECO:0007669"/>
    <property type="project" value="UniProtKB-UniRule"/>
</dbReference>
<keyword evidence="6 11" id="KW-0812">Transmembrane</keyword>
<evidence type="ECO:0000313" key="14">
    <source>
        <dbReference type="Proteomes" id="UP000238350"/>
    </source>
</evidence>
<dbReference type="InterPro" id="IPR026777">
    <property type="entry name" value="PRM1"/>
</dbReference>
<evidence type="ECO:0000256" key="11">
    <source>
        <dbReference type="RuleBase" id="RU366035"/>
    </source>
</evidence>
<sequence length="627" mass="69829">MPSSAKLAPQYQFAAPKQNQGGRLWTINRINEPTPYICLRAQLTQALLNPLTLGFALLAVFVHISYLVAQSELQMLSTSGTHLCQQLAEPSKHNLQSDFSSILDTMNSSTTALARLGLGSYATIFSNLGESSLRHYTQDLNSFSDLARSVPQSIKFGINKEETSAQDWLGPRLAKAQNMSSVLLKAFTQVGAALQTSGIFSLNQEDVENVFNISLPHFDDIQPNTINFTSISDNTTDALTKAVNQAVEKATAQLNQVMLTPLSLTKMNFTQSNMTQCDAILEQFDDIRVACSRAKNGSIAAYCLMAFITFLISCCIRYSNWRNMTMNTKALKESVTGYSKDAVFDPMVYFYDSNHFITTKMKEMCVKLLKKRMYQIYTQWAVSYLSTSSMSTWLFVSFWIILLAIPTEVMNDRLKNSNNKSDLLGKAFYLDYTTMASSLNDQISTQESEVNNPPKKILMDLFSELNTLLKSAHDDLSKSFSGYLSGNSIDIQLDTPFVQNMQRVAAPTITIPKVTTKQLMTNLYDLSNGQAIIPKQAQALSKICDVLWTTFGVMIGIWILWTTAALVYTYYAAKITQKASGIFSSANRVYKIVVAEPKSAPESPPVPRPPPAPPLPARNVHRPNYFI</sequence>
<evidence type="ECO:0000256" key="6">
    <source>
        <dbReference type="ARBA" id="ARBA00022692"/>
    </source>
</evidence>
<name>A0A2T0FMI4_9ASCO</name>
<keyword evidence="7 11" id="KW-0184">Conjugation</keyword>
<dbReference type="GO" id="GO:0005886">
    <property type="term" value="C:plasma membrane"/>
    <property type="evidence" value="ECO:0007669"/>
    <property type="project" value="UniProtKB-SubCell"/>
</dbReference>
<feature type="transmembrane region" description="Helical" evidence="11">
    <location>
        <begin position="47"/>
        <end position="69"/>
    </location>
</feature>
<keyword evidence="5 11" id="KW-1003">Cell membrane</keyword>
<evidence type="ECO:0000256" key="4">
    <source>
        <dbReference type="ARBA" id="ARBA00017621"/>
    </source>
</evidence>
<dbReference type="GO" id="GO:0032220">
    <property type="term" value="P:plasma membrane fusion involved in cytogamy"/>
    <property type="evidence" value="ECO:0007669"/>
    <property type="project" value="TreeGrafter"/>
</dbReference>
<evidence type="ECO:0000256" key="7">
    <source>
        <dbReference type="ARBA" id="ARBA00022971"/>
    </source>
</evidence>
<feature type="transmembrane region" description="Helical" evidence="11">
    <location>
        <begin position="546"/>
        <end position="571"/>
    </location>
</feature>
<comment type="subcellular location">
    <subcellularLocation>
        <location evidence="2 11">Cell membrane</location>
        <topology evidence="2 11">Multi-pass membrane protein</topology>
    </subcellularLocation>
</comment>
<evidence type="ECO:0000313" key="13">
    <source>
        <dbReference type="EMBL" id="PRT56185.1"/>
    </source>
</evidence>
<protein>
    <recommendedName>
        <fullName evidence="4 11">Plasma membrane fusion protein PRM1</fullName>
    </recommendedName>
</protein>
<evidence type="ECO:0000256" key="9">
    <source>
        <dbReference type="ARBA" id="ARBA00023136"/>
    </source>
</evidence>
<dbReference type="EMBL" id="NDIQ01000022">
    <property type="protein sequence ID" value="PRT56185.1"/>
    <property type="molecule type" value="Genomic_DNA"/>
</dbReference>
<gene>
    <name evidence="13" type="ORF">B9G98_03805</name>
</gene>
<feature type="compositionally biased region" description="Pro residues" evidence="12">
    <location>
        <begin position="602"/>
        <end position="616"/>
    </location>
</feature>
<keyword evidence="8 11" id="KW-1133">Transmembrane helix</keyword>
<feature type="region of interest" description="Disordered" evidence="12">
    <location>
        <begin position="598"/>
        <end position="627"/>
    </location>
</feature>
<feature type="transmembrane region" description="Helical" evidence="11">
    <location>
        <begin position="380"/>
        <end position="405"/>
    </location>
</feature>
<dbReference type="Proteomes" id="UP000238350">
    <property type="component" value="Unassembled WGS sequence"/>
</dbReference>
<comment type="similarity">
    <text evidence="3 11">Belongs to the PRM1 family.</text>
</comment>
<dbReference type="AlphaFoldDB" id="A0A2T0FMI4"/>
<keyword evidence="14" id="KW-1185">Reference proteome</keyword>
<feature type="transmembrane region" description="Helical" evidence="11">
    <location>
        <begin position="299"/>
        <end position="319"/>
    </location>
</feature>
<dbReference type="PANTHER" id="PTHR31030">
    <property type="entry name" value="PLASMA MEMBRANE FUSION PROTEIN PRM1"/>
    <property type="match status" value="1"/>
</dbReference>
<dbReference type="GeneID" id="36517553"/>
<evidence type="ECO:0000256" key="10">
    <source>
        <dbReference type="ARBA" id="ARBA00023180"/>
    </source>
</evidence>
<keyword evidence="10" id="KW-0325">Glycoprotein</keyword>
<dbReference type="RefSeq" id="XP_024666130.1">
    <property type="nucleotide sequence ID" value="XM_024810362.1"/>
</dbReference>
<reference evidence="13 14" key="1">
    <citation type="submission" date="2017-04" db="EMBL/GenBank/DDBJ databases">
        <title>Genome sequencing of [Candida] sorbophila.</title>
        <authorList>
            <person name="Ahn J.O."/>
        </authorList>
    </citation>
    <scope>NUCLEOTIDE SEQUENCE [LARGE SCALE GENOMIC DNA]</scope>
    <source>
        <strain evidence="13 14">DS02</strain>
    </source>
</reference>
<organism evidence="13 14">
    <name type="scientific">Wickerhamiella sorbophila</name>
    <dbReference type="NCBI Taxonomy" id="45607"/>
    <lineage>
        <taxon>Eukaryota</taxon>
        <taxon>Fungi</taxon>
        <taxon>Dikarya</taxon>
        <taxon>Ascomycota</taxon>
        <taxon>Saccharomycotina</taxon>
        <taxon>Dipodascomycetes</taxon>
        <taxon>Dipodascales</taxon>
        <taxon>Trichomonascaceae</taxon>
        <taxon>Wickerhamiella</taxon>
    </lineage>
</organism>
<evidence type="ECO:0000256" key="2">
    <source>
        <dbReference type="ARBA" id="ARBA00004651"/>
    </source>
</evidence>
<proteinExistence type="inferred from homology"/>
<evidence type="ECO:0000256" key="1">
    <source>
        <dbReference type="ARBA" id="ARBA00002512"/>
    </source>
</evidence>
<comment type="caution">
    <text evidence="11">Lacks conserved residue(s) required for the propagation of feature annotation.</text>
</comment>
<comment type="caution">
    <text evidence="13">The sequence shown here is derived from an EMBL/GenBank/DDBJ whole genome shotgun (WGS) entry which is preliminary data.</text>
</comment>
<dbReference type="PANTHER" id="PTHR31030:SF1">
    <property type="entry name" value="PLASMA MEMBRANE FUSION PROTEIN PRM1"/>
    <property type="match status" value="1"/>
</dbReference>